<dbReference type="Gene3D" id="3.40.50.10910">
    <property type="entry name" value="Amidohydrolase"/>
    <property type="match status" value="1"/>
</dbReference>
<dbReference type="Gene3D" id="3.30.110.90">
    <property type="entry name" value="Amidohydrolase"/>
    <property type="match status" value="1"/>
</dbReference>
<evidence type="ECO:0000259" key="1">
    <source>
        <dbReference type="Pfam" id="PF01979"/>
    </source>
</evidence>
<name>A0A1I5B7Z1_9FLAO</name>
<dbReference type="InterPro" id="IPR006680">
    <property type="entry name" value="Amidohydro-rel"/>
</dbReference>
<dbReference type="Gene3D" id="1.20.58.520">
    <property type="entry name" value="Amidohydrolase"/>
    <property type="match status" value="1"/>
</dbReference>
<feature type="domain" description="Amidohydrolase-related" evidence="1">
    <location>
        <begin position="94"/>
        <end position="457"/>
    </location>
</feature>
<accession>A0A1I5B7Z1</accession>
<dbReference type="InterPro" id="IPR011059">
    <property type="entry name" value="Metal-dep_hydrolase_composite"/>
</dbReference>
<evidence type="ECO:0000313" key="3">
    <source>
        <dbReference type="Proteomes" id="UP000199153"/>
    </source>
</evidence>
<dbReference type="Proteomes" id="UP000199153">
    <property type="component" value="Unassembled WGS sequence"/>
</dbReference>
<keyword evidence="2" id="KW-0378">Hydrolase</keyword>
<reference evidence="2 3" key="1">
    <citation type="submission" date="2016-10" db="EMBL/GenBank/DDBJ databases">
        <authorList>
            <person name="de Groot N.N."/>
        </authorList>
    </citation>
    <scope>NUCLEOTIDE SEQUENCE [LARGE SCALE GENOMIC DNA]</scope>
    <source>
        <strain evidence="2 3">DSM 17794</strain>
    </source>
</reference>
<sequence length="466" mass="53758">MFYHHPRLILLKNKLKTTVFVLFILFAACKTPEKRSDLIALSNFKILNLADETVLRNEVVLLKEDSIFEILSEEEFKKNYILPDSAIVNGKGKYLMPSLVEMHAHFQPRNPHHKRYLQQYLSYGITQIRVMAGNEDLLSWKDSIAQNLIMGPDLKVAGPLIDGEKPLWGKFHDGPVITNTGHADSLISEIKAKGYDLVKLYERLPAKVYFEFIEAAKKQEMRVAAHIPFEVLTSAKTEEVFNTNSPSFEHFKNFGPLVTKNEVEKIAQPEDHIYYGYRLAEDPDLQKIYEVVKEIKQNQVWTSPTAVLWKNSSDSARIAAIMKTEAYKGLDEGMKNWWRSTIENQSRNMVLNRLNELFLKEMARQEVKLLVGTDFPNPFLIPGYAVHQEIHNLVDMGFSNLEALRAATIYPAQYWEEKDPAPYFTQGRLANFLILNKNPLEHIENTFSIHRVVKKGEFFSPKTLRE</sequence>
<dbReference type="SUPFAM" id="SSF51556">
    <property type="entry name" value="Metallo-dependent hydrolases"/>
    <property type="match status" value="1"/>
</dbReference>
<dbReference type="OrthoDB" id="9815657at2"/>
<organism evidence="2 3">
    <name type="scientific">Salegentibacter flavus</name>
    <dbReference type="NCBI Taxonomy" id="287099"/>
    <lineage>
        <taxon>Bacteria</taxon>
        <taxon>Pseudomonadati</taxon>
        <taxon>Bacteroidota</taxon>
        <taxon>Flavobacteriia</taxon>
        <taxon>Flavobacteriales</taxon>
        <taxon>Flavobacteriaceae</taxon>
        <taxon>Salegentibacter</taxon>
    </lineage>
</organism>
<dbReference type="STRING" id="287099.SAMN05660413_02239"/>
<dbReference type="InterPro" id="IPR032466">
    <property type="entry name" value="Metal_Hydrolase"/>
</dbReference>
<dbReference type="GO" id="GO:0016810">
    <property type="term" value="F:hydrolase activity, acting on carbon-nitrogen (but not peptide) bonds"/>
    <property type="evidence" value="ECO:0007669"/>
    <property type="project" value="InterPro"/>
</dbReference>
<dbReference type="Pfam" id="PF01979">
    <property type="entry name" value="Amidohydro_1"/>
    <property type="match status" value="1"/>
</dbReference>
<dbReference type="PROSITE" id="PS51257">
    <property type="entry name" value="PROKAR_LIPOPROTEIN"/>
    <property type="match status" value="1"/>
</dbReference>
<dbReference type="AlphaFoldDB" id="A0A1I5B7Z1"/>
<dbReference type="EMBL" id="FOVL01000013">
    <property type="protein sequence ID" value="SFN70750.1"/>
    <property type="molecule type" value="Genomic_DNA"/>
</dbReference>
<dbReference type="PANTHER" id="PTHR43135:SF3">
    <property type="entry name" value="ALPHA-D-RIBOSE 1-METHYLPHOSPHONATE 5-TRIPHOSPHATE DIPHOSPHATASE"/>
    <property type="match status" value="1"/>
</dbReference>
<dbReference type="SUPFAM" id="SSF51338">
    <property type="entry name" value="Composite domain of metallo-dependent hydrolases"/>
    <property type="match status" value="1"/>
</dbReference>
<dbReference type="Gene3D" id="2.30.40.10">
    <property type="entry name" value="Urease, subunit C, domain 1"/>
    <property type="match status" value="1"/>
</dbReference>
<dbReference type="PANTHER" id="PTHR43135">
    <property type="entry name" value="ALPHA-D-RIBOSE 1-METHYLPHOSPHONATE 5-TRIPHOSPHATE DIPHOSPHATASE"/>
    <property type="match status" value="1"/>
</dbReference>
<keyword evidence="3" id="KW-1185">Reference proteome</keyword>
<proteinExistence type="predicted"/>
<dbReference type="InterPro" id="IPR051781">
    <property type="entry name" value="Metallo-dep_Hydrolase"/>
</dbReference>
<evidence type="ECO:0000313" key="2">
    <source>
        <dbReference type="EMBL" id="SFN70750.1"/>
    </source>
</evidence>
<gene>
    <name evidence="2" type="ORF">SAMN05660413_02239</name>
</gene>
<protein>
    <submittedName>
        <fullName evidence="2">Amidohydrolase family protein</fullName>
    </submittedName>
</protein>